<dbReference type="InterPro" id="IPR010620">
    <property type="entry name" value="SBBP_repeat"/>
</dbReference>
<dbReference type="Pfam" id="PF06739">
    <property type="entry name" value="SBBP"/>
    <property type="match status" value="1"/>
</dbReference>
<dbReference type="Pfam" id="PF18962">
    <property type="entry name" value="Por_Secre_tail"/>
    <property type="match status" value="1"/>
</dbReference>
<dbReference type="Proteomes" id="UP000271339">
    <property type="component" value="Unassembled WGS sequence"/>
</dbReference>
<proteinExistence type="predicted"/>
<dbReference type="SUPFAM" id="SSF101898">
    <property type="entry name" value="NHL repeat"/>
    <property type="match status" value="1"/>
</dbReference>
<dbReference type="AlphaFoldDB" id="A0A3L9Z1M9"/>
<dbReference type="OrthoDB" id="9811934at2"/>
<evidence type="ECO:0000313" key="4">
    <source>
        <dbReference type="Proteomes" id="UP000271339"/>
    </source>
</evidence>
<name>A0A3L9Z1M9_9FLAO</name>
<dbReference type="InterPro" id="IPR011042">
    <property type="entry name" value="6-blade_b-propeller_TolB-like"/>
</dbReference>
<dbReference type="NCBIfam" id="TIGR04183">
    <property type="entry name" value="Por_Secre_tail"/>
    <property type="match status" value="1"/>
</dbReference>
<dbReference type="InterPro" id="IPR052918">
    <property type="entry name" value="Motility_Chemotaxis_Reg"/>
</dbReference>
<dbReference type="PANTHER" id="PTHR35580">
    <property type="entry name" value="CELL SURFACE GLYCOPROTEIN (S-LAYER PROTEIN)-LIKE PROTEIN"/>
    <property type="match status" value="1"/>
</dbReference>
<feature type="domain" description="Secretion system C-terminal sorting" evidence="2">
    <location>
        <begin position="495"/>
        <end position="560"/>
    </location>
</feature>
<dbReference type="PANTHER" id="PTHR35580:SF1">
    <property type="entry name" value="PHYTASE-LIKE DOMAIN-CONTAINING PROTEIN"/>
    <property type="match status" value="1"/>
</dbReference>
<evidence type="ECO:0000256" key="1">
    <source>
        <dbReference type="ARBA" id="ARBA00022729"/>
    </source>
</evidence>
<accession>A0A3L9Z1M9</accession>
<sequence>MKNHILIICFLFFGINISVAQNLDWAKSINSGGIFNSFGNLVSSAVDDSGNEYLTGFFRDTTDFDPGSGVFNLTSNGLGDIYILKLDANGNFLWVKAMGSNELDAGESITLDSNGNIYTTGSFTGTVDFDPSAATFELTAPGSERDIFIQKLDSDGNFIWAKRMGSSEREIAYSITTDLADNVYTTGSFFGTVDFDPNVGSTELTSNGSADIFIQKLDTNGNFIWAKSMGSTAFVDYGVDIKTDQNGNVYSTGNFADTVDFDPNAGIANLTSNGSDDIYIQKLDTNGIFIWAKSYGGSTGDYIGALEVYLDNIYSIGSFPGTIDFDPNNGITNLTSAGSNDIFIQKLNANGDFIWARRIGGSEFDEGLDIAADSSGDLYCAGAFPTTVDFDPNSGVFNMTPEADYNGFILKLDANTNFIYALAIGGTAYNAIKNLNISTIGEVYSSGAFANTGDFDPGSGVTNLTAIDPGGDLFIQKFSSTLSAEEYLNQLQTKVFPNPTSGSFTINLGKSYSEINTTITNMLGQVIASEKFENTNNLQLEIEKATGIYIVNVSTSEGLSETIKIIKN</sequence>
<keyword evidence="1" id="KW-0732">Signal</keyword>
<reference evidence="3 4" key="1">
    <citation type="submission" date="2018-10" db="EMBL/GenBank/DDBJ databases">
        <title>Genomic Encyclopedia of Archaeal and Bacterial Type Strains, Phase II (KMG-II): from individual species to whole genera.</title>
        <authorList>
            <person name="Goeker M."/>
        </authorList>
    </citation>
    <scope>NUCLEOTIDE SEQUENCE [LARGE SCALE GENOMIC DNA]</scope>
    <source>
        <strain evidence="3 4">DSM 23424</strain>
    </source>
</reference>
<comment type="caution">
    <text evidence="3">The sequence shown here is derived from an EMBL/GenBank/DDBJ whole genome shotgun (WGS) entry which is preliminary data.</text>
</comment>
<dbReference type="EMBL" id="REFC01000011">
    <property type="protein sequence ID" value="RMA66434.1"/>
    <property type="molecule type" value="Genomic_DNA"/>
</dbReference>
<dbReference type="InterPro" id="IPR026444">
    <property type="entry name" value="Secre_tail"/>
</dbReference>
<dbReference type="Gene3D" id="2.120.10.30">
    <property type="entry name" value="TolB, C-terminal domain"/>
    <property type="match status" value="1"/>
</dbReference>
<dbReference type="RefSeq" id="WP_121906430.1">
    <property type="nucleotide sequence ID" value="NZ_REFC01000011.1"/>
</dbReference>
<evidence type="ECO:0000313" key="3">
    <source>
        <dbReference type="EMBL" id="RMA66434.1"/>
    </source>
</evidence>
<evidence type="ECO:0000259" key="2">
    <source>
        <dbReference type="Pfam" id="PF18962"/>
    </source>
</evidence>
<organism evidence="3 4">
    <name type="scientific">Ulvibacter antarcticus</name>
    <dbReference type="NCBI Taxonomy" id="442714"/>
    <lineage>
        <taxon>Bacteria</taxon>
        <taxon>Pseudomonadati</taxon>
        <taxon>Bacteroidota</taxon>
        <taxon>Flavobacteriia</taxon>
        <taxon>Flavobacteriales</taxon>
        <taxon>Flavobacteriaceae</taxon>
        <taxon>Ulvibacter</taxon>
    </lineage>
</organism>
<gene>
    <name evidence="3" type="ORF">BXY75_0859</name>
</gene>
<keyword evidence="4" id="KW-1185">Reference proteome</keyword>
<protein>
    <submittedName>
        <fullName evidence="3">Putative secreted protein (Por secretion system target)</fullName>
    </submittedName>
</protein>